<dbReference type="OrthoDB" id="5134445at2759"/>
<evidence type="ECO:0000313" key="1">
    <source>
        <dbReference type="EMBL" id="PYH42314.1"/>
    </source>
</evidence>
<accession>A0A318Z7B7</accession>
<proteinExistence type="predicted"/>
<protein>
    <recommendedName>
        <fullName evidence="3">Protein kinase domain-containing protein</fullName>
    </recommendedName>
</protein>
<dbReference type="GeneID" id="37078847"/>
<evidence type="ECO:0008006" key="3">
    <source>
        <dbReference type="Google" id="ProtNLM"/>
    </source>
</evidence>
<gene>
    <name evidence="1" type="ORF">BP01DRAFT_385629</name>
</gene>
<organism evidence="1 2">
    <name type="scientific">Aspergillus saccharolyticus JOP 1030-1</name>
    <dbReference type="NCBI Taxonomy" id="1450539"/>
    <lineage>
        <taxon>Eukaryota</taxon>
        <taxon>Fungi</taxon>
        <taxon>Dikarya</taxon>
        <taxon>Ascomycota</taxon>
        <taxon>Pezizomycotina</taxon>
        <taxon>Eurotiomycetes</taxon>
        <taxon>Eurotiomycetidae</taxon>
        <taxon>Eurotiales</taxon>
        <taxon>Aspergillaceae</taxon>
        <taxon>Aspergillus</taxon>
        <taxon>Aspergillus subgen. Circumdati</taxon>
    </lineage>
</organism>
<sequence>MERLGWSEDAFREIDIPLQGDSLPIIYGTVSAAWLHPILSSAQGPVIGYGVHSTCYGYLSKYSWCHRPLPDLLHEVAEHIWVTVCHRVMGILHELHARGVRTELLGLDDFCVRYDPCGNTSGGDARGSLSVALCDVDSCVVRKPNQSNGDWRNLIASSNEEDWLADQLEKLSGAKSAAEEDGQQFCGHQLNTTELG</sequence>
<dbReference type="RefSeq" id="XP_025428296.1">
    <property type="nucleotide sequence ID" value="XM_025577618.1"/>
</dbReference>
<dbReference type="STRING" id="1450539.A0A318Z7B7"/>
<dbReference type="EMBL" id="KZ821253">
    <property type="protein sequence ID" value="PYH42314.1"/>
    <property type="molecule type" value="Genomic_DNA"/>
</dbReference>
<dbReference type="AlphaFoldDB" id="A0A318Z7B7"/>
<keyword evidence="2" id="KW-1185">Reference proteome</keyword>
<reference evidence="1 2" key="1">
    <citation type="submission" date="2016-12" db="EMBL/GenBank/DDBJ databases">
        <title>The genomes of Aspergillus section Nigri reveals drivers in fungal speciation.</title>
        <authorList>
            <consortium name="DOE Joint Genome Institute"/>
            <person name="Vesth T.C."/>
            <person name="Nybo J."/>
            <person name="Theobald S."/>
            <person name="Brandl J."/>
            <person name="Frisvad J.C."/>
            <person name="Nielsen K.F."/>
            <person name="Lyhne E.K."/>
            <person name="Kogle M.E."/>
            <person name="Kuo A."/>
            <person name="Riley R."/>
            <person name="Clum A."/>
            <person name="Nolan M."/>
            <person name="Lipzen A."/>
            <person name="Salamov A."/>
            <person name="Henrissat B."/>
            <person name="Wiebenga A."/>
            <person name="De Vries R.P."/>
            <person name="Grigoriev I.V."/>
            <person name="Mortensen U.H."/>
            <person name="Andersen M.R."/>
            <person name="Baker S.E."/>
        </authorList>
    </citation>
    <scope>NUCLEOTIDE SEQUENCE [LARGE SCALE GENOMIC DNA]</scope>
    <source>
        <strain evidence="1 2">JOP 1030-1</strain>
    </source>
</reference>
<evidence type="ECO:0000313" key="2">
    <source>
        <dbReference type="Proteomes" id="UP000248349"/>
    </source>
</evidence>
<dbReference type="Proteomes" id="UP000248349">
    <property type="component" value="Unassembled WGS sequence"/>
</dbReference>
<name>A0A318Z7B7_9EURO</name>